<dbReference type="OMA" id="IENAMFN"/>
<comment type="cofactor">
    <cofactor evidence="1">
        <name>a divalent metal cation</name>
        <dbReference type="ChEBI" id="CHEBI:60240"/>
    </cofactor>
</comment>
<dbReference type="HOGENOM" id="CLU_048932_1_1_1"/>
<protein>
    <recommendedName>
        <fullName evidence="3">DDE Tnp4 domain-containing protein</fullName>
    </recommendedName>
</protein>
<dbReference type="EMBL" id="DS178265">
    <property type="protein sequence ID" value="EFP76492.1"/>
    <property type="molecule type" value="Genomic_DNA"/>
</dbReference>
<dbReference type="Pfam" id="PF13359">
    <property type="entry name" value="DDE_Tnp_4"/>
    <property type="match status" value="1"/>
</dbReference>
<keyword evidence="5" id="KW-1185">Reference proteome</keyword>
<accession>E3JWR7</accession>
<dbReference type="RefSeq" id="XP_003320911.1">
    <property type="nucleotide sequence ID" value="XM_003320863.1"/>
</dbReference>
<dbReference type="Proteomes" id="UP000008783">
    <property type="component" value="Unassembled WGS sequence"/>
</dbReference>
<dbReference type="AlphaFoldDB" id="E3JWR7"/>
<gene>
    <name evidence="4" type="ORF">PGTG_02933</name>
</gene>
<dbReference type="InParanoid" id="E3JWR7"/>
<evidence type="ECO:0000313" key="5">
    <source>
        <dbReference type="Proteomes" id="UP000008783"/>
    </source>
</evidence>
<dbReference type="GeneID" id="10528265"/>
<dbReference type="KEGG" id="pgr:PGTG_02933"/>
<evidence type="ECO:0000313" key="4">
    <source>
        <dbReference type="EMBL" id="EFP76492.1"/>
    </source>
</evidence>
<sequence length="171" mass="19064">MGVDVKTFKDILSRFELLWNSVTLPQNDVNPNGEPQVGRRSLDAAGCLGLVLHCTPQACIIWPSTEERIQPYAETIKKRFPLLKNCFGFLDGLNLPICVAEDDDCIIAFDPDGKIMYAILNAPGSWHDSAIAVPLYERLLNHTPDGYRIISDTAFPGKSQRLQRQILAPVK</sequence>
<evidence type="ECO:0000259" key="3">
    <source>
        <dbReference type="Pfam" id="PF13359"/>
    </source>
</evidence>
<feature type="domain" description="DDE Tnp4" evidence="3">
    <location>
        <begin position="105"/>
        <end position="159"/>
    </location>
</feature>
<dbReference type="GO" id="GO:0046872">
    <property type="term" value="F:metal ion binding"/>
    <property type="evidence" value="ECO:0007669"/>
    <property type="project" value="UniProtKB-KW"/>
</dbReference>
<name>E3JWR7_PUCGT</name>
<reference key="1">
    <citation type="submission" date="2007-01" db="EMBL/GenBank/DDBJ databases">
        <title>The Genome Sequence of Puccinia graminis f. sp. tritici Strain CRL 75-36-700-3.</title>
        <authorList>
            <consortium name="The Broad Institute Genome Sequencing Platform"/>
            <person name="Birren B."/>
            <person name="Lander E."/>
            <person name="Galagan J."/>
            <person name="Nusbaum C."/>
            <person name="Devon K."/>
            <person name="Cuomo C."/>
            <person name="Jaffe D."/>
            <person name="Butler J."/>
            <person name="Alvarez P."/>
            <person name="Gnerre S."/>
            <person name="Grabherr M."/>
            <person name="Mauceli E."/>
            <person name="Brockman W."/>
            <person name="Young S."/>
            <person name="LaButti K."/>
            <person name="Sykes S."/>
            <person name="DeCaprio D."/>
            <person name="Crawford M."/>
            <person name="Koehrsen M."/>
            <person name="Engels R."/>
            <person name="Montgomery P."/>
            <person name="Pearson M."/>
            <person name="Howarth C."/>
            <person name="Larson L."/>
            <person name="White J."/>
            <person name="Zeng Q."/>
            <person name="Kodira C."/>
            <person name="Yandava C."/>
            <person name="Alvarado L."/>
            <person name="O'Leary S."/>
            <person name="Szabo L."/>
            <person name="Dean R."/>
            <person name="Schein J."/>
        </authorList>
    </citation>
    <scope>NUCLEOTIDE SEQUENCE</scope>
    <source>
        <strain>CRL 75-36-700-3</strain>
    </source>
</reference>
<dbReference type="InterPro" id="IPR027806">
    <property type="entry name" value="HARBI1_dom"/>
</dbReference>
<evidence type="ECO:0000256" key="1">
    <source>
        <dbReference type="ARBA" id="ARBA00001968"/>
    </source>
</evidence>
<dbReference type="PANTHER" id="PTHR48471">
    <property type="entry name" value="DDE TNP4 DOMAIN-CONTAINING PROTEIN"/>
    <property type="match status" value="1"/>
</dbReference>
<evidence type="ECO:0000256" key="2">
    <source>
        <dbReference type="ARBA" id="ARBA00022723"/>
    </source>
</evidence>
<keyword evidence="2" id="KW-0479">Metal-binding</keyword>
<organism evidence="4 5">
    <name type="scientific">Puccinia graminis f. sp. tritici (strain CRL 75-36-700-3 / race SCCL)</name>
    <name type="common">Black stem rust fungus</name>
    <dbReference type="NCBI Taxonomy" id="418459"/>
    <lineage>
        <taxon>Eukaryota</taxon>
        <taxon>Fungi</taxon>
        <taxon>Dikarya</taxon>
        <taxon>Basidiomycota</taxon>
        <taxon>Pucciniomycotina</taxon>
        <taxon>Pucciniomycetes</taxon>
        <taxon>Pucciniales</taxon>
        <taxon>Pucciniaceae</taxon>
        <taxon>Puccinia</taxon>
    </lineage>
</organism>
<dbReference type="OrthoDB" id="78198at2759"/>
<reference evidence="5" key="2">
    <citation type="journal article" date="2011" name="Proc. Natl. Acad. Sci. U.S.A.">
        <title>Obligate biotrophy features unraveled by the genomic analysis of rust fungi.</title>
        <authorList>
            <person name="Duplessis S."/>
            <person name="Cuomo C.A."/>
            <person name="Lin Y.-C."/>
            <person name="Aerts A."/>
            <person name="Tisserant E."/>
            <person name="Veneault-Fourrey C."/>
            <person name="Joly D.L."/>
            <person name="Hacquard S."/>
            <person name="Amselem J."/>
            <person name="Cantarel B.L."/>
            <person name="Chiu R."/>
            <person name="Coutinho P.M."/>
            <person name="Feau N."/>
            <person name="Field M."/>
            <person name="Frey P."/>
            <person name="Gelhaye E."/>
            <person name="Goldberg J."/>
            <person name="Grabherr M.G."/>
            <person name="Kodira C.D."/>
            <person name="Kohler A."/>
            <person name="Kuees U."/>
            <person name="Lindquist E.A."/>
            <person name="Lucas S.M."/>
            <person name="Mago R."/>
            <person name="Mauceli E."/>
            <person name="Morin E."/>
            <person name="Murat C."/>
            <person name="Pangilinan J.L."/>
            <person name="Park R."/>
            <person name="Pearson M."/>
            <person name="Quesneville H."/>
            <person name="Rouhier N."/>
            <person name="Sakthikumar S."/>
            <person name="Salamov A.A."/>
            <person name="Schmutz J."/>
            <person name="Selles B."/>
            <person name="Shapiro H."/>
            <person name="Tanguay P."/>
            <person name="Tuskan G.A."/>
            <person name="Henrissat B."/>
            <person name="Van de Peer Y."/>
            <person name="Rouze P."/>
            <person name="Ellis J.G."/>
            <person name="Dodds P.N."/>
            <person name="Schein J.E."/>
            <person name="Zhong S."/>
            <person name="Hamelin R.C."/>
            <person name="Grigoriev I.V."/>
            <person name="Szabo L.J."/>
            <person name="Martin F."/>
        </authorList>
    </citation>
    <scope>NUCLEOTIDE SEQUENCE [LARGE SCALE GENOMIC DNA]</scope>
    <source>
        <strain evidence="5">CRL 75-36-700-3 / race SCCL</strain>
    </source>
</reference>
<proteinExistence type="predicted"/>
<dbReference type="PANTHER" id="PTHR48471:SF1">
    <property type="entry name" value="DDE TNP4 DOMAIN-CONTAINING PROTEIN"/>
    <property type="match status" value="1"/>
</dbReference>
<dbReference type="VEuPathDB" id="FungiDB:PGTG_02933"/>